<dbReference type="GO" id="GO:0005788">
    <property type="term" value="C:endoplasmic reticulum lumen"/>
    <property type="evidence" value="ECO:0007669"/>
    <property type="project" value="UniProtKB-SubCell"/>
</dbReference>
<reference evidence="6" key="1">
    <citation type="submission" date="2017-02" db="UniProtKB">
        <authorList>
            <consortium name="WormBaseParasite"/>
        </authorList>
    </citation>
    <scope>IDENTIFICATION</scope>
</reference>
<dbReference type="Proteomes" id="UP000276776">
    <property type="component" value="Unassembled WGS sequence"/>
</dbReference>
<keyword evidence="5" id="KW-1185">Reference proteome</keyword>
<feature type="domain" description="Glycosyl transferase CAP10" evidence="3">
    <location>
        <begin position="224"/>
        <end position="451"/>
    </location>
</feature>
<dbReference type="InterPro" id="IPR006598">
    <property type="entry name" value="CAP10"/>
</dbReference>
<name>A0A0N5CVP5_THECL</name>
<evidence type="ECO:0000313" key="5">
    <source>
        <dbReference type="Proteomes" id="UP000276776"/>
    </source>
</evidence>
<protein>
    <submittedName>
        <fullName evidence="6">CAP10 domain-containing protein</fullName>
    </submittedName>
</protein>
<dbReference type="Pfam" id="PF05686">
    <property type="entry name" value="Glyco_transf_90"/>
    <property type="match status" value="1"/>
</dbReference>
<sequence>MFADDREMLDYFLLATLLVVSNLGEKVDNALCFGALKVDLPVRYLHIQLRSGEKNITQSIGLLNISISGLCRYRSQLLDYYDGSYILRIRLWSSCPQMIINIHTLDNVSLCDSPILIKKADGNLLYSEYCDCPSWNISKWMEEAHCSSQYSQLDRDLSQWSTINFKQVLINVKKKWAKFENRFASSLCHYQIVNNNLHRECFGEHTGFRLFVDAAFTSLMRKMYLPNTEFIFNLGDWPLVKKYADNEPIISWCGSEATRDIVLPTYELMKSVIDSLESVTLDIHTVRGKKRYKWQEKKDSALRLEVAKLSRLNPDLLDAGITKYFFFNQSQYGPTMARMSFPDFFQHKFVLSIDGTVAAYRLPFLLAGDSVIFKSKSLYYEHFYADLKEGLHYFEFNGSDLIERIKWARTQDYNETLQAMRQFALQYLQPLDIFCYYANFVQKYTNKLKDAPTKPLAGMEDVPHIPLEKQSNDESCDCLEQNKNYKTKNNKQEL</sequence>
<dbReference type="PANTHER" id="PTHR12203:SF122">
    <property type="entry name" value="GLYCOSYL TRANSFERASE CAP10 DOMAIN-CONTAINING PROTEIN"/>
    <property type="match status" value="1"/>
</dbReference>
<reference evidence="4 5" key="2">
    <citation type="submission" date="2018-11" db="EMBL/GenBank/DDBJ databases">
        <authorList>
            <consortium name="Pathogen Informatics"/>
        </authorList>
    </citation>
    <scope>NUCLEOTIDE SEQUENCE [LARGE SCALE GENOMIC DNA]</scope>
</reference>
<comment type="subcellular location">
    <subcellularLocation>
        <location evidence="1">Endoplasmic reticulum lumen</location>
    </subcellularLocation>
</comment>
<evidence type="ECO:0000313" key="6">
    <source>
        <dbReference type="WBParaSite" id="TCLT_0000439001-mRNA-1"/>
    </source>
</evidence>
<dbReference type="GO" id="GO:0046527">
    <property type="term" value="F:glucosyltransferase activity"/>
    <property type="evidence" value="ECO:0007669"/>
    <property type="project" value="TreeGrafter"/>
</dbReference>
<organism evidence="6">
    <name type="scientific">Thelazia callipaeda</name>
    <name type="common">Oriental eyeworm</name>
    <name type="synonym">Parasitic nematode</name>
    <dbReference type="NCBI Taxonomy" id="103827"/>
    <lineage>
        <taxon>Eukaryota</taxon>
        <taxon>Metazoa</taxon>
        <taxon>Ecdysozoa</taxon>
        <taxon>Nematoda</taxon>
        <taxon>Chromadorea</taxon>
        <taxon>Rhabditida</taxon>
        <taxon>Spirurina</taxon>
        <taxon>Spiruromorpha</taxon>
        <taxon>Thelazioidea</taxon>
        <taxon>Thelaziidae</taxon>
        <taxon>Thelazia</taxon>
    </lineage>
</organism>
<dbReference type="PANTHER" id="PTHR12203">
    <property type="entry name" value="KDEL LYS-ASP-GLU-LEU CONTAINING - RELATED"/>
    <property type="match status" value="1"/>
</dbReference>
<proteinExistence type="predicted"/>
<evidence type="ECO:0000256" key="2">
    <source>
        <dbReference type="ARBA" id="ARBA00045690"/>
    </source>
</evidence>
<dbReference type="EMBL" id="UYYF01004286">
    <property type="protein sequence ID" value="VDN01479.1"/>
    <property type="molecule type" value="Genomic_DNA"/>
</dbReference>
<dbReference type="OrthoDB" id="541052at2759"/>
<dbReference type="SMART" id="SM00672">
    <property type="entry name" value="CAP10"/>
    <property type="match status" value="1"/>
</dbReference>
<gene>
    <name evidence="4" type="ORF">TCLT_LOCUS4379</name>
</gene>
<dbReference type="OMA" id="MFMDATL"/>
<comment type="function">
    <text evidence="2">Protein O-glucosyltransferase. Catalyzes the reaction that attaches glucose through an O-glycosidic linkage to a conserved serine residue found in the consensus sequence C-X-S-X-[PA]-C in epidermal growth factor-like repeats. Regulates Notch signaling by glucosylating Notch in the ER, glucosylation is required for the correct folding and cleavage of Notch.</text>
</comment>
<dbReference type="WBParaSite" id="TCLT_0000439001-mRNA-1">
    <property type="protein sequence ID" value="TCLT_0000439001-mRNA-1"/>
    <property type="gene ID" value="TCLT_0000439001"/>
</dbReference>
<evidence type="ECO:0000313" key="4">
    <source>
        <dbReference type="EMBL" id="VDN01479.1"/>
    </source>
</evidence>
<evidence type="ECO:0000259" key="3">
    <source>
        <dbReference type="SMART" id="SM00672"/>
    </source>
</evidence>
<dbReference type="AlphaFoldDB" id="A0A0N5CVP5"/>
<dbReference type="InterPro" id="IPR051091">
    <property type="entry name" value="O-Glucosyltr/Glycosyltrsf_90"/>
</dbReference>
<accession>A0A0N5CVP5</accession>
<evidence type="ECO:0000256" key="1">
    <source>
        <dbReference type="ARBA" id="ARBA00004319"/>
    </source>
</evidence>